<protein>
    <submittedName>
        <fullName evidence="1">Uncharacterized protein</fullName>
    </submittedName>
</protein>
<reference evidence="1 2" key="1">
    <citation type="submission" date="2020-08" db="EMBL/GenBank/DDBJ databases">
        <title>Hymenobacter sp. S2-20-2 genome sequencing.</title>
        <authorList>
            <person name="Jin L."/>
        </authorList>
    </citation>
    <scope>NUCLEOTIDE SEQUENCE [LARGE SCALE GENOMIC DNA]</scope>
    <source>
        <strain evidence="1 2">S2-20-2</strain>
    </source>
</reference>
<accession>A0A7G7W4T2</accession>
<gene>
    <name evidence="1" type="ORF">H4317_14565</name>
</gene>
<organism evidence="1 2">
    <name type="scientific">Hymenobacter sediminicola</name>
    <dbReference type="NCBI Taxonomy" id="2761579"/>
    <lineage>
        <taxon>Bacteria</taxon>
        <taxon>Pseudomonadati</taxon>
        <taxon>Bacteroidota</taxon>
        <taxon>Cytophagia</taxon>
        <taxon>Cytophagales</taxon>
        <taxon>Hymenobacteraceae</taxon>
        <taxon>Hymenobacter</taxon>
    </lineage>
</organism>
<name>A0A7G7W4T2_9BACT</name>
<evidence type="ECO:0000313" key="1">
    <source>
        <dbReference type="EMBL" id="QNH61375.1"/>
    </source>
</evidence>
<proteinExistence type="predicted"/>
<dbReference type="RefSeq" id="WP_185887305.1">
    <property type="nucleotide sequence ID" value="NZ_CP060202.1"/>
</dbReference>
<keyword evidence="2" id="KW-1185">Reference proteome</keyword>
<dbReference type="KEGG" id="hsk:H4317_14565"/>
<evidence type="ECO:0000313" key="2">
    <source>
        <dbReference type="Proteomes" id="UP000515489"/>
    </source>
</evidence>
<sequence>MFPAICRLFLVLVLLAAGTLVSFEATAAPFLRLPILRSTPKHKIGKLHRPVYRSYQTYRHY</sequence>
<dbReference type="EMBL" id="CP060202">
    <property type="protein sequence ID" value="QNH61375.1"/>
    <property type="molecule type" value="Genomic_DNA"/>
</dbReference>
<dbReference type="Proteomes" id="UP000515489">
    <property type="component" value="Chromosome"/>
</dbReference>
<dbReference type="AlphaFoldDB" id="A0A7G7W4T2"/>